<dbReference type="InterPro" id="IPR011333">
    <property type="entry name" value="SKP1/BTB/POZ_sf"/>
</dbReference>
<keyword evidence="6" id="KW-1185">Reference proteome</keyword>
<dbReference type="Pfam" id="PF00651">
    <property type="entry name" value="BTB"/>
    <property type="match status" value="1"/>
</dbReference>
<dbReference type="SUPFAM" id="SSF54695">
    <property type="entry name" value="POZ domain"/>
    <property type="match status" value="1"/>
</dbReference>
<dbReference type="Gene3D" id="6.10.250.3030">
    <property type="match status" value="1"/>
</dbReference>
<evidence type="ECO:0000259" key="4">
    <source>
        <dbReference type="Pfam" id="PF24570"/>
    </source>
</evidence>
<dbReference type="PANTHER" id="PTHR26379">
    <property type="entry name" value="BTB/POZ AND MATH DOMAIN-CONTAINING PROTEIN 1"/>
    <property type="match status" value="1"/>
</dbReference>
<evidence type="ECO:0000313" key="5">
    <source>
        <dbReference type="EMBL" id="VAI92151.1"/>
    </source>
</evidence>
<dbReference type="Pfam" id="PF24570">
    <property type="entry name" value="BACK_BPM_SPOP"/>
    <property type="match status" value="1"/>
</dbReference>
<comment type="pathway">
    <text evidence="1">Protein modification; protein ubiquitination.</text>
</comment>
<dbReference type="PANTHER" id="PTHR26379:SF316">
    <property type="entry name" value="MATH DOMAIN-CONTAINING PROTEIN"/>
    <property type="match status" value="1"/>
</dbReference>
<dbReference type="Gramene" id="TRITD7Bv1G196790.2">
    <property type="protein sequence ID" value="TRITD7Bv1G196790.2"/>
    <property type="gene ID" value="TRITD7Bv1G196790"/>
</dbReference>
<protein>
    <recommendedName>
        <fullName evidence="7">BTB domain-containing protein</fullName>
    </recommendedName>
</protein>
<organism evidence="5 6">
    <name type="scientific">Triticum turgidum subsp. durum</name>
    <name type="common">Durum wheat</name>
    <name type="synonym">Triticum durum</name>
    <dbReference type="NCBI Taxonomy" id="4567"/>
    <lineage>
        <taxon>Eukaryota</taxon>
        <taxon>Viridiplantae</taxon>
        <taxon>Streptophyta</taxon>
        <taxon>Embryophyta</taxon>
        <taxon>Tracheophyta</taxon>
        <taxon>Spermatophyta</taxon>
        <taxon>Magnoliopsida</taxon>
        <taxon>Liliopsida</taxon>
        <taxon>Poales</taxon>
        <taxon>Poaceae</taxon>
        <taxon>BOP clade</taxon>
        <taxon>Pooideae</taxon>
        <taxon>Triticodae</taxon>
        <taxon>Triticeae</taxon>
        <taxon>Triticinae</taxon>
        <taxon>Triticum</taxon>
    </lineage>
</organism>
<evidence type="ECO:0000256" key="1">
    <source>
        <dbReference type="ARBA" id="ARBA00004906"/>
    </source>
</evidence>
<evidence type="ECO:0008006" key="7">
    <source>
        <dbReference type="Google" id="ProtNLM"/>
    </source>
</evidence>
<dbReference type="InterPro" id="IPR045005">
    <property type="entry name" value="BPM1-6"/>
</dbReference>
<sequence>MDAEVFKALLQFIYTDSPPVILSASMAERLLVAADRYKLEELKLVCEDALCWHIDMSSVAVSLALAEKHDCSALRAACIQFLSCPGNLESFMASDGFEKIRTCCPCPSALMDLVLKKITKV</sequence>
<feature type="domain" description="BTB" evidence="3">
    <location>
        <begin position="1"/>
        <end position="53"/>
    </location>
</feature>
<gene>
    <name evidence="5" type="ORF">TRITD_7Bv1G196790</name>
</gene>
<evidence type="ECO:0000256" key="2">
    <source>
        <dbReference type="ARBA" id="ARBA00010846"/>
    </source>
</evidence>
<accession>A0A9R1A9P7</accession>
<dbReference type="InterPro" id="IPR056423">
    <property type="entry name" value="BACK_BPM_SPOP"/>
</dbReference>
<dbReference type="GO" id="GO:0016567">
    <property type="term" value="P:protein ubiquitination"/>
    <property type="evidence" value="ECO:0007669"/>
    <property type="project" value="InterPro"/>
</dbReference>
<comment type="similarity">
    <text evidence="2">Belongs to the Tdpoz family.</text>
</comment>
<dbReference type="Gene3D" id="3.30.710.10">
    <property type="entry name" value="Potassium Channel Kv1.1, Chain A"/>
    <property type="match status" value="1"/>
</dbReference>
<proteinExistence type="inferred from homology"/>
<reference evidence="5 6" key="1">
    <citation type="submission" date="2017-09" db="EMBL/GenBank/DDBJ databases">
        <authorList>
            <consortium name="International Durum Wheat Genome Sequencing Consortium (IDWGSC)"/>
            <person name="Milanesi L."/>
        </authorList>
    </citation>
    <scope>NUCLEOTIDE SEQUENCE [LARGE SCALE GENOMIC DNA]</scope>
    <source>
        <strain evidence="6">cv. Svevo</strain>
    </source>
</reference>
<evidence type="ECO:0000313" key="6">
    <source>
        <dbReference type="Proteomes" id="UP000324705"/>
    </source>
</evidence>
<dbReference type="InterPro" id="IPR000210">
    <property type="entry name" value="BTB/POZ_dom"/>
</dbReference>
<dbReference type="Proteomes" id="UP000324705">
    <property type="component" value="Chromosome 7B"/>
</dbReference>
<evidence type="ECO:0000259" key="3">
    <source>
        <dbReference type="Pfam" id="PF00651"/>
    </source>
</evidence>
<feature type="domain" description="BPM/SPOP BACK" evidence="4">
    <location>
        <begin position="58"/>
        <end position="113"/>
    </location>
</feature>
<dbReference type="AlphaFoldDB" id="A0A9R1A9P7"/>
<name>A0A9R1A9P7_TRITD</name>
<dbReference type="EMBL" id="LT934124">
    <property type="protein sequence ID" value="VAI92151.1"/>
    <property type="molecule type" value="Genomic_DNA"/>
</dbReference>